<dbReference type="GO" id="GO:0003677">
    <property type="term" value="F:DNA binding"/>
    <property type="evidence" value="ECO:0007669"/>
    <property type="project" value="UniProtKB-KW"/>
</dbReference>
<dbReference type="EMBL" id="JAESVP010000013">
    <property type="protein sequence ID" value="MBL4930003.1"/>
    <property type="molecule type" value="Genomic_DNA"/>
</dbReference>
<evidence type="ECO:0000259" key="2">
    <source>
        <dbReference type="PROSITE" id="PS50943"/>
    </source>
</evidence>
<name>A0A8J7MTD4_9RHOB</name>
<reference evidence="3" key="1">
    <citation type="submission" date="2021-01" db="EMBL/GenBank/DDBJ databases">
        <title>Genome seq and assembly of Tabrizicola sp. KVB23.</title>
        <authorList>
            <person name="Chhetri G."/>
        </authorList>
    </citation>
    <scope>NUCLEOTIDE SEQUENCE</scope>
    <source>
        <strain evidence="3">KVB23</strain>
    </source>
</reference>
<dbReference type="Pfam" id="PF07883">
    <property type="entry name" value="Cupin_2"/>
    <property type="match status" value="1"/>
</dbReference>
<dbReference type="SUPFAM" id="SSF47413">
    <property type="entry name" value="lambda repressor-like DNA-binding domains"/>
    <property type="match status" value="1"/>
</dbReference>
<proteinExistence type="predicted"/>
<protein>
    <submittedName>
        <fullName evidence="3">Helix-turn-helix transcriptional regulator</fullName>
    </submittedName>
</protein>
<dbReference type="InterPro" id="IPR010982">
    <property type="entry name" value="Lambda_DNA-bd_dom_sf"/>
</dbReference>
<dbReference type="GO" id="GO:0005829">
    <property type="term" value="C:cytosol"/>
    <property type="evidence" value="ECO:0007669"/>
    <property type="project" value="TreeGrafter"/>
</dbReference>
<comment type="caution">
    <text evidence="3">The sequence shown here is derived from an EMBL/GenBank/DDBJ whole genome shotgun (WGS) entry which is preliminary data.</text>
</comment>
<dbReference type="SUPFAM" id="SSF51182">
    <property type="entry name" value="RmlC-like cupins"/>
    <property type="match status" value="1"/>
</dbReference>
<dbReference type="AlphaFoldDB" id="A0A8J7MTD4"/>
<dbReference type="InterPro" id="IPR013096">
    <property type="entry name" value="Cupin_2"/>
</dbReference>
<dbReference type="RefSeq" id="WP_202662574.1">
    <property type="nucleotide sequence ID" value="NZ_JAESVP010000013.1"/>
</dbReference>
<dbReference type="GO" id="GO:0003700">
    <property type="term" value="F:DNA-binding transcription factor activity"/>
    <property type="evidence" value="ECO:0007669"/>
    <property type="project" value="TreeGrafter"/>
</dbReference>
<dbReference type="PROSITE" id="PS50943">
    <property type="entry name" value="HTH_CROC1"/>
    <property type="match status" value="1"/>
</dbReference>
<evidence type="ECO:0000313" key="3">
    <source>
        <dbReference type="EMBL" id="MBL4930003.1"/>
    </source>
</evidence>
<dbReference type="InterPro" id="IPR001387">
    <property type="entry name" value="Cro/C1-type_HTH"/>
</dbReference>
<sequence>MPPIAERPRNAEPHRELAERIRRWREERGWNQQALADRAGFARSTLSKIENGQLSPTFEILLKIAHGFDCALSDLVRNEAGRLSGRMVVERGVLGAPIESPGARLWSLGAELRGRPFQTMLVEFTSSEPPPISEWNRHDTDDMLHVLSGHLLLHTEGYEPVILSPGDSVHFDGTMPHACLKGGDEENCRCLYVFAARA</sequence>
<keyword evidence="1" id="KW-0238">DNA-binding</keyword>
<keyword evidence="4" id="KW-1185">Reference proteome</keyword>
<evidence type="ECO:0000256" key="1">
    <source>
        <dbReference type="ARBA" id="ARBA00023125"/>
    </source>
</evidence>
<dbReference type="InterPro" id="IPR011051">
    <property type="entry name" value="RmlC_Cupin_sf"/>
</dbReference>
<dbReference type="Proteomes" id="UP000619033">
    <property type="component" value="Unassembled WGS sequence"/>
</dbReference>
<dbReference type="Gene3D" id="2.60.120.10">
    <property type="entry name" value="Jelly Rolls"/>
    <property type="match status" value="1"/>
</dbReference>
<gene>
    <name evidence="3" type="ORF">JI744_18040</name>
</gene>
<dbReference type="InterPro" id="IPR014710">
    <property type="entry name" value="RmlC-like_jellyroll"/>
</dbReference>
<dbReference type="Pfam" id="PF01381">
    <property type="entry name" value="HTH_3"/>
    <property type="match status" value="1"/>
</dbReference>
<dbReference type="InterPro" id="IPR050807">
    <property type="entry name" value="TransReg_Diox_bact_type"/>
</dbReference>
<dbReference type="PANTHER" id="PTHR46797:SF20">
    <property type="entry name" value="BLR4304 PROTEIN"/>
    <property type="match status" value="1"/>
</dbReference>
<dbReference type="PANTHER" id="PTHR46797">
    <property type="entry name" value="HTH-TYPE TRANSCRIPTIONAL REGULATOR"/>
    <property type="match status" value="1"/>
</dbReference>
<dbReference type="Gene3D" id="1.10.260.40">
    <property type="entry name" value="lambda repressor-like DNA-binding domains"/>
    <property type="match status" value="1"/>
</dbReference>
<dbReference type="SMART" id="SM00530">
    <property type="entry name" value="HTH_XRE"/>
    <property type="match status" value="1"/>
</dbReference>
<dbReference type="CDD" id="cd02209">
    <property type="entry name" value="cupin_XRE_C"/>
    <property type="match status" value="1"/>
</dbReference>
<organism evidence="3 4">
    <name type="scientific">Fuscibacter oryzae</name>
    <dbReference type="NCBI Taxonomy" id="2803939"/>
    <lineage>
        <taxon>Bacteria</taxon>
        <taxon>Pseudomonadati</taxon>
        <taxon>Pseudomonadota</taxon>
        <taxon>Alphaproteobacteria</taxon>
        <taxon>Rhodobacterales</taxon>
        <taxon>Paracoccaceae</taxon>
        <taxon>Fuscibacter</taxon>
    </lineage>
</organism>
<evidence type="ECO:0000313" key="4">
    <source>
        <dbReference type="Proteomes" id="UP000619033"/>
    </source>
</evidence>
<feature type="domain" description="HTH cro/C1-type" evidence="2">
    <location>
        <begin position="21"/>
        <end position="75"/>
    </location>
</feature>
<accession>A0A8J7MTD4</accession>
<dbReference type="CDD" id="cd00093">
    <property type="entry name" value="HTH_XRE"/>
    <property type="match status" value="1"/>
</dbReference>